<protein>
    <submittedName>
        <fullName evidence="1">Uncharacterized protein</fullName>
    </submittedName>
</protein>
<accession>A0AAD5CP20</accession>
<keyword evidence="2" id="KW-1185">Reference proteome</keyword>
<dbReference type="Proteomes" id="UP001206925">
    <property type="component" value="Unassembled WGS sequence"/>
</dbReference>
<gene>
    <name evidence="1" type="ORF">M8C21_030374</name>
</gene>
<reference evidence="1" key="1">
    <citation type="submission" date="2022-06" db="EMBL/GenBank/DDBJ databases">
        <title>Uncovering the hologenomic basis of an extraordinary plant invasion.</title>
        <authorList>
            <person name="Bieker V.C."/>
            <person name="Martin M.D."/>
            <person name="Gilbert T."/>
            <person name="Hodgins K."/>
            <person name="Battlay P."/>
            <person name="Petersen B."/>
            <person name="Wilson J."/>
        </authorList>
    </citation>
    <scope>NUCLEOTIDE SEQUENCE</scope>
    <source>
        <strain evidence="1">AA19_3_7</strain>
        <tissue evidence="1">Leaf</tissue>
    </source>
</reference>
<sequence length="189" mass="21640">MLSETIWGFLERISRWGWPTISPLILHRFILSANRLSLWVRFLLRIVVNRVPVYLVTAVVFSGTTDDQDFLSSIGWFDSIPVNYLHEDVYMITDSYTASTQIWLSFMETMEPKRLLGMETGGGGGVETGETVRGDWWFHLIGASLVFRGRRGWGRCWDGGRRRMGVAPSAYPPVLASTFMFFKLKYLAT</sequence>
<evidence type="ECO:0000313" key="1">
    <source>
        <dbReference type="EMBL" id="KAI7744124.1"/>
    </source>
</evidence>
<dbReference type="AlphaFoldDB" id="A0AAD5CP20"/>
<proteinExistence type="predicted"/>
<evidence type="ECO:0000313" key="2">
    <source>
        <dbReference type="Proteomes" id="UP001206925"/>
    </source>
</evidence>
<dbReference type="EMBL" id="JAMZMK010007584">
    <property type="protein sequence ID" value="KAI7744124.1"/>
    <property type="molecule type" value="Genomic_DNA"/>
</dbReference>
<name>A0AAD5CP20_AMBAR</name>
<comment type="caution">
    <text evidence="1">The sequence shown here is derived from an EMBL/GenBank/DDBJ whole genome shotgun (WGS) entry which is preliminary data.</text>
</comment>
<organism evidence="1 2">
    <name type="scientific">Ambrosia artemisiifolia</name>
    <name type="common">Common ragweed</name>
    <dbReference type="NCBI Taxonomy" id="4212"/>
    <lineage>
        <taxon>Eukaryota</taxon>
        <taxon>Viridiplantae</taxon>
        <taxon>Streptophyta</taxon>
        <taxon>Embryophyta</taxon>
        <taxon>Tracheophyta</taxon>
        <taxon>Spermatophyta</taxon>
        <taxon>Magnoliopsida</taxon>
        <taxon>eudicotyledons</taxon>
        <taxon>Gunneridae</taxon>
        <taxon>Pentapetalae</taxon>
        <taxon>asterids</taxon>
        <taxon>campanulids</taxon>
        <taxon>Asterales</taxon>
        <taxon>Asteraceae</taxon>
        <taxon>Asteroideae</taxon>
        <taxon>Heliantheae alliance</taxon>
        <taxon>Heliantheae</taxon>
        <taxon>Ambrosia</taxon>
    </lineage>
</organism>